<evidence type="ECO:0000313" key="3">
    <source>
        <dbReference type="WBParaSite" id="PTRK_0001249100.1"/>
    </source>
</evidence>
<protein>
    <submittedName>
        <fullName evidence="3">CPG4 domain-containing protein</fullName>
    </submittedName>
</protein>
<keyword evidence="1" id="KW-0732">Signal</keyword>
<keyword evidence="2" id="KW-1185">Reference proteome</keyword>
<evidence type="ECO:0000256" key="1">
    <source>
        <dbReference type="SAM" id="SignalP"/>
    </source>
</evidence>
<name>A0A0N4ZV83_PARTI</name>
<sequence>MIMMKINFITIFLFILFTFTNQSTTNVSVNELTNAIGVPPCMKKCMNSLIGNLYEIFTNDSIKNVSSTMCNEYNKFVNCTIKYHKICPYEKVYNIIFEGFYSFCHKRKIPHSPCLDEKVNTITDKCNKNCKLISQLDDIFQRRTVRLMATYSGNPILFVENLSEFCESLSCFFSCFKNNLKKECKKDGHEFLIHMVKPFYSLIDIVRKYPSIKHLIQKKIPKTCHFVFNRALLDMYSKY</sequence>
<dbReference type="AlphaFoldDB" id="A0A0N4ZV83"/>
<reference evidence="3" key="1">
    <citation type="submission" date="2017-02" db="UniProtKB">
        <authorList>
            <consortium name="WormBaseParasite"/>
        </authorList>
    </citation>
    <scope>IDENTIFICATION</scope>
</reference>
<feature type="signal peptide" evidence="1">
    <location>
        <begin position="1"/>
        <end position="25"/>
    </location>
</feature>
<dbReference type="InterPro" id="IPR053123">
    <property type="entry name" value="CPG4-like"/>
</dbReference>
<dbReference type="PANTHER" id="PTHR37442:SF1">
    <property type="entry name" value="CHONDROITIN PROTEOGLYCAN 4 DOMAIN-CONTAINING PROTEIN"/>
    <property type="match status" value="1"/>
</dbReference>
<dbReference type="Proteomes" id="UP000038045">
    <property type="component" value="Unplaced"/>
</dbReference>
<dbReference type="STRING" id="131310.A0A0N4ZV83"/>
<dbReference type="PANTHER" id="PTHR37442">
    <property type="entry name" value="F18A1.7 PROTEIN-RELATED"/>
    <property type="match status" value="1"/>
</dbReference>
<accession>A0A0N4ZV83</accession>
<evidence type="ECO:0000313" key="2">
    <source>
        <dbReference type="Proteomes" id="UP000038045"/>
    </source>
</evidence>
<organism evidence="2 3">
    <name type="scientific">Parastrongyloides trichosuri</name>
    <name type="common">Possum-specific nematode worm</name>
    <dbReference type="NCBI Taxonomy" id="131310"/>
    <lineage>
        <taxon>Eukaryota</taxon>
        <taxon>Metazoa</taxon>
        <taxon>Ecdysozoa</taxon>
        <taxon>Nematoda</taxon>
        <taxon>Chromadorea</taxon>
        <taxon>Rhabditida</taxon>
        <taxon>Tylenchina</taxon>
        <taxon>Panagrolaimomorpha</taxon>
        <taxon>Strongyloidoidea</taxon>
        <taxon>Strongyloididae</taxon>
        <taxon>Parastrongyloides</taxon>
    </lineage>
</organism>
<dbReference type="WBParaSite" id="PTRK_0001249100.1">
    <property type="protein sequence ID" value="PTRK_0001249100.1"/>
    <property type="gene ID" value="PTRK_0001249100"/>
</dbReference>
<feature type="chain" id="PRO_5005892482" evidence="1">
    <location>
        <begin position="26"/>
        <end position="239"/>
    </location>
</feature>
<proteinExistence type="predicted"/>